<dbReference type="AlphaFoldDB" id="M4QAH5"/>
<gene>
    <name evidence="4" type="primary">rpl31</name>
</gene>
<dbReference type="InterPro" id="IPR002150">
    <property type="entry name" value="Ribosomal_bL31"/>
</dbReference>
<keyword evidence="2 3" id="KW-0687">Ribonucleoprotein</keyword>
<comment type="similarity">
    <text evidence="3">Belongs to the bacterial ribosomal protein bL31 family.</text>
</comment>
<name>M4QAH5_RECAM</name>
<evidence type="ECO:0000256" key="3">
    <source>
        <dbReference type="RuleBase" id="RU000564"/>
    </source>
</evidence>
<dbReference type="NCBIfam" id="TIGR00105">
    <property type="entry name" value="L31"/>
    <property type="match status" value="1"/>
</dbReference>
<dbReference type="EMBL" id="KC353356">
    <property type="protein sequence ID" value="AGH24321.1"/>
    <property type="molecule type" value="Genomic_DNA"/>
</dbReference>
<evidence type="ECO:0000256" key="2">
    <source>
        <dbReference type="ARBA" id="ARBA00023274"/>
    </source>
</evidence>
<keyword evidence="4" id="KW-0496">Mitochondrion</keyword>
<geneLocation type="mitochondrion" evidence="4"/>
<reference evidence="4" key="1">
    <citation type="journal article" date="2013" name="Genome Biol. Evol.">
        <title>Strikingly bacteria-like and gene-rich mitochondrial genomes throughout jakobid protists.</title>
        <authorList>
            <person name="Burger G."/>
            <person name="Gray M.W."/>
            <person name="Forget L."/>
            <person name="Lang B.F."/>
        </authorList>
    </citation>
    <scope>NUCLEOTIDE SEQUENCE</scope>
    <source>
        <strain evidence="4">ATCC 50633</strain>
    </source>
</reference>
<dbReference type="GO" id="GO:0003735">
    <property type="term" value="F:structural constituent of ribosome"/>
    <property type="evidence" value="ECO:0007669"/>
    <property type="project" value="InterPro"/>
</dbReference>
<protein>
    <recommendedName>
        <fullName evidence="3">50S ribosomal protein L31</fullName>
    </recommendedName>
</protein>
<dbReference type="SUPFAM" id="SSF143800">
    <property type="entry name" value="L28p-like"/>
    <property type="match status" value="1"/>
</dbReference>
<evidence type="ECO:0000313" key="4">
    <source>
        <dbReference type="EMBL" id="AGH24321.1"/>
    </source>
</evidence>
<dbReference type="GO" id="GO:0005840">
    <property type="term" value="C:ribosome"/>
    <property type="evidence" value="ECO:0007669"/>
    <property type="project" value="UniProtKB-KW"/>
</dbReference>
<keyword evidence="1 3" id="KW-0689">Ribosomal protein</keyword>
<organism evidence="4">
    <name type="scientific">Reclinomonas americana ATCC 50633</name>
    <dbReference type="NCBI Taxonomy" id="1295593"/>
    <lineage>
        <taxon>Eukaryota</taxon>
        <taxon>Discoba</taxon>
        <taxon>Jakobida</taxon>
        <taxon>Histionina</taxon>
        <taxon>Histionidae</taxon>
        <taxon>Reclinomonas</taxon>
    </lineage>
</organism>
<dbReference type="Pfam" id="PF01197">
    <property type="entry name" value="Ribosomal_L31"/>
    <property type="match status" value="1"/>
</dbReference>
<dbReference type="InterPro" id="IPR042105">
    <property type="entry name" value="Ribosomal_bL31_sf"/>
</dbReference>
<accession>M4QAH5</accession>
<dbReference type="Gene3D" id="4.10.830.30">
    <property type="entry name" value="Ribosomal protein L31"/>
    <property type="match status" value="1"/>
</dbReference>
<dbReference type="GO" id="GO:0006412">
    <property type="term" value="P:translation"/>
    <property type="evidence" value="ECO:0007669"/>
    <property type="project" value="InterPro"/>
</dbReference>
<proteinExistence type="inferred from homology"/>
<dbReference type="InterPro" id="IPR034704">
    <property type="entry name" value="Ribosomal_bL28/bL31-like_sf"/>
</dbReference>
<dbReference type="GO" id="GO:1990904">
    <property type="term" value="C:ribonucleoprotein complex"/>
    <property type="evidence" value="ECO:0007669"/>
    <property type="project" value="UniProtKB-KW"/>
</dbReference>
<evidence type="ECO:0000256" key="1">
    <source>
        <dbReference type="ARBA" id="ARBA00022980"/>
    </source>
</evidence>
<sequence length="71" mass="8171">MKKGIHPLKKSLDVIMTNGSFIKTTVVSSCNKKNIKLDIDTHKHPCWNSHKKVFVLDSSNLLQKFKSKYKI</sequence>